<reference evidence="2 3" key="1">
    <citation type="submission" date="2023-03" db="EMBL/GenBank/DDBJ databases">
        <title>Bacillus Genome Sequencing.</title>
        <authorList>
            <person name="Dunlap C."/>
        </authorList>
    </citation>
    <scope>NUCLEOTIDE SEQUENCE [LARGE SCALE GENOMIC DNA]</scope>
    <source>
        <strain evidence="2 3">NRS-52</strain>
    </source>
</reference>
<dbReference type="RefSeq" id="WP_328279350.1">
    <property type="nucleotide sequence ID" value="NZ_JARTLD010000038.1"/>
</dbReference>
<sequence length="167" mass="18969">MKRSVRYALLLVLQVVFVFLVDITTFRYRPGHAISGNGNPGVIALVTAWIFFVPFLAWTMVCARRFFARSPKTLKQIRWPLLMLILLLIMAACEIAKIQAYRAACNGFTNNPQSVVFHFGWIHQYSNVLYYNGYILVADISLSLLIGWGCAKISHQKLSSQRLSSHS</sequence>
<gene>
    <name evidence="2" type="ORF">P9847_15910</name>
</gene>
<accession>A0ABU6PV74</accession>
<keyword evidence="1" id="KW-0472">Membrane</keyword>
<keyword evidence="3" id="KW-1185">Reference proteome</keyword>
<organism evidence="2 3">
    <name type="scientific">Paenibacillus chibensis</name>
    <dbReference type="NCBI Taxonomy" id="59846"/>
    <lineage>
        <taxon>Bacteria</taxon>
        <taxon>Bacillati</taxon>
        <taxon>Bacillota</taxon>
        <taxon>Bacilli</taxon>
        <taxon>Bacillales</taxon>
        <taxon>Paenibacillaceae</taxon>
        <taxon>Paenibacillus</taxon>
    </lineage>
</organism>
<evidence type="ECO:0000313" key="3">
    <source>
        <dbReference type="Proteomes" id="UP001343257"/>
    </source>
</evidence>
<feature type="transmembrane region" description="Helical" evidence="1">
    <location>
        <begin position="40"/>
        <end position="61"/>
    </location>
</feature>
<feature type="transmembrane region" description="Helical" evidence="1">
    <location>
        <begin position="81"/>
        <end position="101"/>
    </location>
</feature>
<evidence type="ECO:0000313" key="2">
    <source>
        <dbReference type="EMBL" id="MED5018795.1"/>
    </source>
</evidence>
<evidence type="ECO:0000256" key="1">
    <source>
        <dbReference type="SAM" id="Phobius"/>
    </source>
</evidence>
<keyword evidence="1" id="KW-0812">Transmembrane</keyword>
<dbReference type="Proteomes" id="UP001343257">
    <property type="component" value="Unassembled WGS sequence"/>
</dbReference>
<evidence type="ECO:0008006" key="4">
    <source>
        <dbReference type="Google" id="ProtNLM"/>
    </source>
</evidence>
<comment type="caution">
    <text evidence="2">The sequence shown here is derived from an EMBL/GenBank/DDBJ whole genome shotgun (WGS) entry which is preliminary data.</text>
</comment>
<feature type="transmembrane region" description="Helical" evidence="1">
    <location>
        <begin position="7"/>
        <end position="28"/>
    </location>
</feature>
<keyword evidence="1" id="KW-1133">Transmembrane helix</keyword>
<feature type="transmembrane region" description="Helical" evidence="1">
    <location>
        <begin position="129"/>
        <end position="151"/>
    </location>
</feature>
<dbReference type="EMBL" id="JARTLD010000038">
    <property type="protein sequence ID" value="MED5018795.1"/>
    <property type="molecule type" value="Genomic_DNA"/>
</dbReference>
<proteinExistence type="predicted"/>
<name>A0ABU6PV74_9BACL</name>
<protein>
    <recommendedName>
        <fullName evidence="4">DUF3995 domain-containing protein</fullName>
    </recommendedName>
</protein>